<reference evidence="2 3" key="1">
    <citation type="submission" date="2016-07" db="EMBL/GenBank/DDBJ databases">
        <title>Pervasive Adenine N6-methylation of Active Genes in Fungi.</title>
        <authorList>
            <consortium name="DOE Joint Genome Institute"/>
            <person name="Mondo S.J."/>
            <person name="Dannebaum R.O."/>
            <person name="Kuo R.C."/>
            <person name="Labutti K."/>
            <person name="Haridas S."/>
            <person name="Kuo A."/>
            <person name="Salamov A."/>
            <person name="Ahrendt S.R."/>
            <person name="Lipzen A."/>
            <person name="Sullivan W."/>
            <person name="Andreopoulos W.B."/>
            <person name="Clum A."/>
            <person name="Lindquist E."/>
            <person name="Daum C."/>
            <person name="Ramamoorthy G.K."/>
            <person name="Gryganskyi A."/>
            <person name="Culley D."/>
            <person name="Magnuson J.K."/>
            <person name="James T.Y."/>
            <person name="O'Malley M.A."/>
            <person name="Stajich J.E."/>
            <person name="Spatafora J.W."/>
            <person name="Visel A."/>
            <person name="Grigoriev I.V."/>
        </authorList>
    </citation>
    <scope>NUCLEOTIDE SEQUENCE [LARGE SCALE GENOMIC DNA]</scope>
    <source>
        <strain evidence="2 3">JEL800</strain>
    </source>
</reference>
<dbReference type="PANTHER" id="PTHR32215:SF0">
    <property type="entry name" value="CILIA- AND FLAGELLA-ASSOCIATED PROTEIN 57"/>
    <property type="match status" value="1"/>
</dbReference>
<feature type="region of interest" description="Disordered" evidence="1">
    <location>
        <begin position="93"/>
        <end position="113"/>
    </location>
</feature>
<name>A0A1Y2D2Q5_9FUNG</name>
<gene>
    <name evidence="2" type="ORF">BCR33DRAFT_3766</name>
</gene>
<accession>A0A1Y2D2Q5</accession>
<keyword evidence="3" id="KW-1185">Reference proteome</keyword>
<dbReference type="InterPro" id="IPR052993">
    <property type="entry name" value="CFA-57"/>
</dbReference>
<evidence type="ECO:0000256" key="1">
    <source>
        <dbReference type="SAM" id="MobiDB-lite"/>
    </source>
</evidence>
<comment type="caution">
    <text evidence="2">The sequence shown here is derived from an EMBL/GenBank/DDBJ whole genome shotgun (WGS) entry which is preliminary data.</text>
</comment>
<feature type="compositionally biased region" description="Polar residues" evidence="1">
    <location>
        <begin position="93"/>
        <end position="111"/>
    </location>
</feature>
<protein>
    <recommendedName>
        <fullName evidence="4">WD40 repeat-like protein</fullName>
    </recommendedName>
</protein>
<dbReference type="STRING" id="329046.A0A1Y2D2Q5"/>
<dbReference type="EMBL" id="MCGO01000001">
    <property type="protein sequence ID" value="ORY53581.1"/>
    <property type="molecule type" value="Genomic_DNA"/>
</dbReference>
<dbReference type="OrthoDB" id="10251741at2759"/>
<organism evidence="2 3">
    <name type="scientific">Rhizoclosmatium globosum</name>
    <dbReference type="NCBI Taxonomy" id="329046"/>
    <lineage>
        <taxon>Eukaryota</taxon>
        <taxon>Fungi</taxon>
        <taxon>Fungi incertae sedis</taxon>
        <taxon>Chytridiomycota</taxon>
        <taxon>Chytridiomycota incertae sedis</taxon>
        <taxon>Chytridiomycetes</taxon>
        <taxon>Chytridiales</taxon>
        <taxon>Chytriomycetaceae</taxon>
        <taxon>Rhizoclosmatium</taxon>
    </lineage>
</organism>
<sequence length="230" mass="25452">MAVAPSKRYVAIAERGEKPIAAIYDLHTLRRRKALTPAETESKDFVCMAFSTDGKYILTQSGAPDWTLYYWTWEKTKLMASVKTANIPGERFITSNTQSAPPPSNNSQAGGTTAGKENLLGSVVYQVSFNPNDNSQICVIGNGIFKMFRYAEGSLKPFLFQKFEARNFLCHCWTADERIVIGTDDSRILICEANGELKNEIAFFNDTPPRPCQTSSASIKGLSLVEGVED</sequence>
<dbReference type="InterPro" id="IPR015943">
    <property type="entry name" value="WD40/YVTN_repeat-like_dom_sf"/>
</dbReference>
<evidence type="ECO:0000313" key="3">
    <source>
        <dbReference type="Proteomes" id="UP000193642"/>
    </source>
</evidence>
<dbReference type="Proteomes" id="UP000193642">
    <property type="component" value="Unassembled WGS sequence"/>
</dbReference>
<evidence type="ECO:0000313" key="2">
    <source>
        <dbReference type="EMBL" id="ORY53581.1"/>
    </source>
</evidence>
<dbReference type="AlphaFoldDB" id="A0A1Y2D2Q5"/>
<dbReference type="PANTHER" id="PTHR32215">
    <property type="entry name" value="CILIA- AND FLAGELLA-ASSOCIATED PROTEIN 57"/>
    <property type="match status" value="1"/>
</dbReference>
<evidence type="ECO:0008006" key="4">
    <source>
        <dbReference type="Google" id="ProtNLM"/>
    </source>
</evidence>
<dbReference type="SUPFAM" id="SSF69322">
    <property type="entry name" value="Tricorn protease domain 2"/>
    <property type="match status" value="1"/>
</dbReference>
<proteinExistence type="predicted"/>
<dbReference type="Gene3D" id="2.130.10.10">
    <property type="entry name" value="YVTN repeat-like/Quinoprotein amine dehydrogenase"/>
    <property type="match status" value="1"/>
</dbReference>